<keyword evidence="1" id="KW-1133">Transmembrane helix</keyword>
<gene>
    <name evidence="2" type="ORF">GJ746_15270</name>
</gene>
<evidence type="ECO:0000256" key="1">
    <source>
        <dbReference type="SAM" id="Phobius"/>
    </source>
</evidence>
<keyword evidence="1" id="KW-0812">Transmembrane</keyword>
<dbReference type="EMBL" id="CP046115">
    <property type="protein sequence ID" value="QGN38577.1"/>
    <property type="molecule type" value="Genomic_DNA"/>
</dbReference>
<feature type="transmembrane region" description="Helical" evidence="1">
    <location>
        <begin position="30"/>
        <end position="53"/>
    </location>
</feature>
<dbReference type="OrthoDB" id="6497114at2"/>
<evidence type="ECO:0000313" key="2">
    <source>
        <dbReference type="EMBL" id="QGN38577.1"/>
    </source>
</evidence>
<reference evidence="2 3" key="1">
    <citation type="submission" date="2019-11" db="EMBL/GenBank/DDBJ databases">
        <title>Isolation and Application of One Kind of P-Hydroxybenzoic Acid Degrading Bacterium in Mitigating Cropping Obstacle of Cucumber.</title>
        <authorList>
            <person name="Wu F."/>
            <person name="An Y."/>
        </authorList>
    </citation>
    <scope>NUCLEOTIDE SEQUENCE [LARGE SCALE GENOMIC DNA]</scope>
    <source>
        <strain evidence="2 3">P620</strain>
    </source>
</reference>
<feature type="transmembrane region" description="Helical" evidence="1">
    <location>
        <begin position="59"/>
        <end position="79"/>
    </location>
</feature>
<dbReference type="Proteomes" id="UP000427108">
    <property type="component" value="Chromosome"/>
</dbReference>
<evidence type="ECO:0000313" key="3">
    <source>
        <dbReference type="Proteomes" id="UP000427108"/>
    </source>
</evidence>
<feature type="transmembrane region" description="Helical" evidence="1">
    <location>
        <begin position="86"/>
        <end position="110"/>
    </location>
</feature>
<dbReference type="AlphaFoldDB" id="A0A6B8MY83"/>
<accession>A0A6B8MY83</accession>
<keyword evidence="1" id="KW-0472">Membrane</keyword>
<name>A0A6B8MY83_KLEOX</name>
<protein>
    <submittedName>
        <fullName evidence="2">Uncharacterized protein</fullName>
    </submittedName>
</protein>
<proteinExistence type="predicted"/>
<sequence>MSIFNKLKEHQKDSEEQAKIGFQTILQGKLSLAITFWLCWLTPTVIITVMAYFTESEGTLLRLDVATLIWSGLMFISIIRTSSSKLWKILSLVVVGADTLFSLLAVLIFFI</sequence>
<organism evidence="2 3">
    <name type="scientific">Klebsiella oxytoca</name>
    <dbReference type="NCBI Taxonomy" id="571"/>
    <lineage>
        <taxon>Bacteria</taxon>
        <taxon>Pseudomonadati</taxon>
        <taxon>Pseudomonadota</taxon>
        <taxon>Gammaproteobacteria</taxon>
        <taxon>Enterobacterales</taxon>
        <taxon>Enterobacteriaceae</taxon>
        <taxon>Klebsiella/Raoultella group</taxon>
        <taxon>Klebsiella</taxon>
    </lineage>
</organism>